<dbReference type="EMBL" id="SNXO01000003">
    <property type="protein sequence ID" value="TDP59636.1"/>
    <property type="molecule type" value="Genomic_DNA"/>
</dbReference>
<keyword evidence="3" id="KW-1185">Reference proteome</keyword>
<gene>
    <name evidence="2" type="ORF">EV211_10357</name>
</gene>
<evidence type="ECO:0000256" key="1">
    <source>
        <dbReference type="SAM" id="Phobius"/>
    </source>
</evidence>
<proteinExistence type="predicted"/>
<dbReference type="OrthoDB" id="1778786at2"/>
<accession>A0A4R6QCF3</accession>
<feature type="transmembrane region" description="Helical" evidence="1">
    <location>
        <begin position="163"/>
        <end position="187"/>
    </location>
</feature>
<organism evidence="2 3">
    <name type="scientific">Aminicella lysinilytica</name>
    <dbReference type="NCBI Taxonomy" id="433323"/>
    <lineage>
        <taxon>Bacteria</taxon>
        <taxon>Bacillati</taxon>
        <taxon>Bacillota</taxon>
        <taxon>Clostridia</taxon>
        <taxon>Peptostreptococcales</taxon>
        <taxon>Anaerovoracaceae</taxon>
        <taxon>Aminicella</taxon>
    </lineage>
</organism>
<sequence>MKMKNKIWFFLGFRRFKGLRKRGIEDLREKRRTFKEKVLALDRNSLEQEIFGSCVILKNLAIVQSNMPMSTDYILEELMENSNLLRGSYGEMLFRWRSGYGQDSFNVLDERIHTKAARNFAFILSKTEQINPAELVESMRVFEEAFAGDRMTRAMKRASRKSIVTTMAATASIFAILMNFSIVVVFMDMLNMIGGLEGGF</sequence>
<protein>
    <recommendedName>
        <fullName evidence="4">Type II secretion system (T2SS) protein F</fullName>
    </recommendedName>
</protein>
<evidence type="ECO:0008006" key="4">
    <source>
        <dbReference type="Google" id="ProtNLM"/>
    </source>
</evidence>
<keyword evidence="1" id="KW-0812">Transmembrane</keyword>
<keyword evidence="1" id="KW-1133">Transmembrane helix</keyword>
<dbReference type="RefSeq" id="WP_133527629.1">
    <property type="nucleotide sequence ID" value="NZ_SNXO01000003.1"/>
</dbReference>
<reference evidence="2 3" key="1">
    <citation type="submission" date="2019-03" db="EMBL/GenBank/DDBJ databases">
        <title>Genomic Encyclopedia of Type Strains, Phase IV (KMG-IV): sequencing the most valuable type-strain genomes for metagenomic binning, comparative biology and taxonomic classification.</title>
        <authorList>
            <person name="Goeker M."/>
        </authorList>
    </citation>
    <scope>NUCLEOTIDE SEQUENCE [LARGE SCALE GENOMIC DNA]</scope>
    <source>
        <strain evidence="2 3">DSM 28287</strain>
    </source>
</reference>
<keyword evidence="1" id="KW-0472">Membrane</keyword>
<evidence type="ECO:0000313" key="2">
    <source>
        <dbReference type="EMBL" id="TDP59636.1"/>
    </source>
</evidence>
<dbReference type="Proteomes" id="UP000295500">
    <property type="component" value="Unassembled WGS sequence"/>
</dbReference>
<evidence type="ECO:0000313" key="3">
    <source>
        <dbReference type="Proteomes" id="UP000295500"/>
    </source>
</evidence>
<name>A0A4R6QCF3_9FIRM</name>
<dbReference type="AlphaFoldDB" id="A0A4R6QCF3"/>
<comment type="caution">
    <text evidence="2">The sequence shown here is derived from an EMBL/GenBank/DDBJ whole genome shotgun (WGS) entry which is preliminary data.</text>
</comment>